<accession>A0A918LUL8</accession>
<organism evidence="2 3">
    <name type="scientific">Streptomyces purpureus</name>
    <dbReference type="NCBI Taxonomy" id="1951"/>
    <lineage>
        <taxon>Bacteria</taxon>
        <taxon>Bacillati</taxon>
        <taxon>Actinomycetota</taxon>
        <taxon>Actinomycetes</taxon>
        <taxon>Kitasatosporales</taxon>
        <taxon>Streptomycetaceae</taxon>
        <taxon>Streptomyces</taxon>
    </lineage>
</organism>
<name>A0A918LUL8_9ACTN</name>
<feature type="transmembrane region" description="Helical" evidence="1">
    <location>
        <begin position="46"/>
        <end position="71"/>
    </location>
</feature>
<dbReference type="Proteomes" id="UP000619486">
    <property type="component" value="Unassembled WGS sequence"/>
</dbReference>
<dbReference type="EMBL" id="BMQQ01000024">
    <property type="protein sequence ID" value="GGT51889.1"/>
    <property type="molecule type" value="Genomic_DNA"/>
</dbReference>
<protein>
    <submittedName>
        <fullName evidence="2">Uncharacterized protein</fullName>
    </submittedName>
</protein>
<reference evidence="2" key="2">
    <citation type="submission" date="2020-09" db="EMBL/GenBank/DDBJ databases">
        <authorList>
            <person name="Sun Q."/>
            <person name="Ohkuma M."/>
        </authorList>
    </citation>
    <scope>NUCLEOTIDE SEQUENCE</scope>
    <source>
        <strain evidence="2">JCM 3172</strain>
    </source>
</reference>
<proteinExistence type="predicted"/>
<evidence type="ECO:0000313" key="2">
    <source>
        <dbReference type="EMBL" id="GGT51889.1"/>
    </source>
</evidence>
<keyword evidence="3" id="KW-1185">Reference proteome</keyword>
<evidence type="ECO:0000256" key="1">
    <source>
        <dbReference type="SAM" id="Phobius"/>
    </source>
</evidence>
<comment type="caution">
    <text evidence="2">The sequence shown here is derived from an EMBL/GenBank/DDBJ whole genome shotgun (WGS) entry which is preliminary data.</text>
</comment>
<reference evidence="2" key="1">
    <citation type="journal article" date="2014" name="Int. J. Syst. Evol. Microbiol.">
        <title>Complete genome sequence of Corynebacterium casei LMG S-19264T (=DSM 44701T), isolated from a smear-ripened cheese.</title>
        <authorList>
            <consortium name="US DOE Joint Genome Institute (JGI-PGF)"/>
            <person name="Walter F."/>
            <person name="Albersmeier A."/>
            <person name="Kalinowski J."/>
            <person name="Ruckert C."/>
        </authorList>
    </citation>
    <scope>NUCLEOTIDE SEQUENCE</scope>
    <source>
        <strain evidence="2">JCM 3172</strain>
    </source>
</reference>
<dbReference type="AlphaFoldDB" id="A0A918LUL8"/>
<keyword evidence="1" id="KW-1133">Transmembrane helix</keyword>
<dbReference type="RefSeq" id="WP_189204007.1">
    <property type="nucleotide sequence ID" value="NZ_BMQQ01000024.1"/>
</dbReference>
<sequence length="196" mass="20539">MEKTTGTTQLTLRLRRRVELVPVAAVVTAVAWAVATAAVAGGPNGALAGALMALVGIALAAYAVTFAGYVVRPLRLDLDPGGLTVRLPTWPARIVPWASVTGAAALALRTGSTVRTVVVVDLAPGERHLPRTCRPAAMYRKLAPALGRPGRTGLCFEGQIFDIEPAELLAALRAHAPAAVPVEDRTAQPLPTPWQY</sequence>
<feature type="transmembrane region" description="Helical" evidence="1">
    <location>
        <begin position="20"/>
        <end position="40"/>
    </location>
</feature>
<gene>
    <name evidence="2" type="ORF">GCM10014713_52330</name>
</gene>
<keyword evidence="1" id="KW-0812">Transmembrane</keyword>
<keyword evidence="1" id="KW-0472">Membrane</keyword>
<evidence type="ECO:0000313" key="3">
    <source>
        <dbReference type="Proteomes" id="UP000619486"/>
    </source>
</evidence>